<evidence type="ECO:0000313" key="3">
    <source>
        <dbReference type="EMBL" id="KKT81161.1"/>
    </source>
</evidence>
<sequence>MRRALKTVLMGGIFITGVFSVFYFLVPILFSVTYRSSHEGDVLNGVKGAGTTESLLIPLIPPEIIVTHLSTPEPLRAVYMTACYASQSSLRSQLVKMIEKTELNAVVIDIKDYTGTISYEPSDKTLNGNWGAGCQVNDMKAFVAELHEKGIYTIGRLTVFQDPTYTKVHPELAVKRASDGGVWKDHKGLSFIDVSATPYWDYVVALALDAYAQGFDEINFDYIRFPSDGNMRDIAYPWSKNLTKRQALENFFAYLEEKVKPSGAVISADLFGMTATNTDDLNIGQVLEPALRHFDYVAPMVYPSHYPPNYNGWKDPNQHAYDVVHYSMSRAVSRAMVASTTPLKLRPWLQDFDYGGTYGAKEVRDQIQATYDAGLTSWMLWDPSNKYTPSALHPAE</sequence>
<dbReference type="AlphaFoldDB" id="A0A0G1KBP2"/>
<dbReference type="EMBL" id="LCJQ01000015">
    <property type="protein sequence ID" value="KKT81161.1"/>
    <property type="molecule type" value="Genomic_DNA"/>
</dbReference>
<dbReference type="PATRIC" id="fig|1618610.3.peg.563"/>
<dbReference type="Gene3D" id="3.20.20.80">
    <property type="entry name" value="Glycosidases"/>
    <property type="match status" value="1"/>
</dbReference>
<dbReference type="InterPro" id="IPR025275">
    <property type="entry name" value="DUF4015"/>
</dbReference>
<evidence type="ECO:0000259" key="2">
    <source>
        <dbReference type="Pfam" id="PF13200"/>
    </source>
</evidence>
<proteinExistence type="predicted"/>
<keyword evidence="1" id="KW-0812">Transmembrane</keyword>
<gene>
    <name evidence="3" type="ORF">UW78_C0015G0005</name>
</gene>
<feature type="transmembrane region" description="Helical" evidence="1">
    <location>
        <begin position="7"/>
        <end position="30"/>
    </location>
</feature>
<accession>A0A0G1KBP2</accession>
<organism evidence="3 4">
    <name type="scientific">Candidatus Azambacteria bacterium GW2011_GWA1_44_9</name>
    <dbReference type="NCBI Taxonomy" id="1618610"/>
    <lineage>
        <taxon>Bacteria</taxon>
        <taxon>Candidatus Azamiibacteriota</taxon>
    </lineage>
</organism>
<dbReference type="Proteomes" id="UP000034595">
    <property type="component" value="Unassembled WGS sequence"/>
</dbReference>
<protein>
    <recommendedName>
        <fullName evidence="2">DUF4015 domain-containing protein</fullName>
    </recommendedName>
</protein>
<name>A0A0G1KBP2_9BACT</name>
<reference evidence="3 4" key="1">
    <citation type="journal article" date="2015" name="Nature">
        <title>rRNA introns, odd ribosomes, and small enigmatic genomes across a large radiation of phyla.</title>
        <authorList>
            <person name="Brown C.T."/>
            <person name="Hug L.A."/>
            <person name="Thomas B.C."/>
            <person name="Sharon I."/>
            <person name="Castelle C.J."/>
            <person name="Singh A."/>
            <person name="Wilkins M.J."/>
            <person name="Williams K.H."/>
            <person name="Banfield J.F."/>
        </authorList>
    </citation>
    <scope>NUCLEOTIDE SEQUENCE [LARGE SCALE GENOMIC DNA]</scope>
</reference>
<dbReference type="Pfam" id="PF13200">
    <property type="entry name" value="DUF4015"/>
    <property type="match status" value="1"/>
</dbReference>
<comment type="caution">
    <text evidence="3">The sequence shown here is derived from an EMBL/GenBank/DDBJ whole genome shotgun (WGS) entry which is preliminary data.</text>
</comment>
<evidence type="ECO:0000256" key="1">
    <source>
        <dbReference type="SAM" id="Phobius"/>
    </source>
</evidence>
<keyword evidence="1" id="KW-0472">Membrane</keyword>
<keyword evidence="1" id="KW-1133">Transmembrane helix</keyword>
<dbReference type="InterPro" id="IPR017853">
    <property type="entry name" value="GH"/>
</dbReference>
<evidence type="ECO:0000313" key="4">
    <source>
        <dbReference type="Proteomes" id="UP000034595"/>
    </source>
</evidence>
<dbReference type="SUPFAM" id="SSF51445">
    <property type="entry name" value="(Trans)glycosidases"/>
    <property type="match status" value="1"/>
</dbReference>
<feature type="domain" description="DUF4015" evidence="2">
    <location>
        <begin position="77"/>
        <end position="387"/>
    </location>
</feature>